<name>A0A218X8N7_PUNGR</name>
<dbReference type="EMBL" id="MTKT01002214">
    <property type="protein sequence ID" value="OWM81303.1"/>
    <property type="molecule type" value="Genomic_DNA"/>
</dbReference>
<protein>
    <submittedName>
        <fullName evidence="2">Uncharacterized protein</fullName>
    </submittedName>
</protein>
<proteinExistence type="predicted"/>
<evidence type="ECO:0000313" key="2">
    <source>
        <dbReference type="EMBL" id="OWM81303.1"/>
    </source>
</evidence>
<feature type="region of interest" description="Disordered" evidence="1">
    <location>
        <begin position="118"/>
        <end position="142"/>
    </location>
</feature>
<reference evidence="3" key="1">
    <citation type="journal article" date="2017" name="Plant J.">
        <title>The pomegranate (Punica granatum L.) genome and the genomics of punicalagin biosynthesis.</title>
        <authorList>
            <person name="Qin G."/>
            <person name="Xu C."/>
            <person name="Ming R."/>
            <person name="Tang H."/>
            <person name="Guyot R."/>
            <person name="Kramer E.M."/>
            <person name="Hu Y."/>
            <person name="Yi X."/>
            <person name="Qi Y."/>
            <person name="Xu X."/>
            <person name="Gao Z."/>
            <person name="Pan H."/>
            <person name="Jian J."/>
            <person name="Tian Y."/>
            <person name="Yue Z."/>
            <person name="Xu Y."/>
        </authorList>
    </citation>
    <scope>NUCLEOTIDE SEQUENCE [LARGE SCALE GENOMIC DNA]</scope>
    <source>
        <strain evidence="3">cv. Dabenzi</strain>
    </source>
</reference>
<organism evidence="2 3">
    <name type="scientific">Punica granatum</name>
    <name type="common">Pomegranate</name>
    <dbReference type="NCBI Taxonomy" id="22663"/>
    <lineage>
        <taxon>Eukaryota</taxon>
        <taxon>Viridiplantae</taxon>
        <taxon>Streptophyta</taxon>
        <taxon>Embryophyta</taxon>
        <taxon>Tracheophyta</taxon>
        <taxon>Spermatophyta</taxon>
        <taxon>Magnoliopsida</taxon>
        <taxon>eudicotyledons</taxon>
        <taxon>Gunneridae</taxon>
        <taxon>Pentapetalae</taxon>
        <taxon>rosids</taxon>
        <taxon>malvids</taxon>
        <taxon>Myrtales</taxon>
        <taxon>Lythraceae</taxon>
        <taxon>Punica</taxon>
    </lineage>
</organism>
<dbReference type="AlphaFoldDB" id="A0A218X8N7"/>
<accession>A0A218X8N7</accession>
<sequence length="152" mass="16404">MAGPDSNPEACNIDNKDGSFESEKMELERQSIQQDPETEQLVQGWEPEQGVEKAHCQEESRLENGGGLLLPCLPWPYGRCAMLIANDELRNELFKWLTFDVRDGAGNGSKDCKALVGSASTNRGSGREGNSGASPGGGGGKSGCHDWLCFKK</sequence>
<gene>
    <name evidence="2" type="ORF">CDL15_Pgr007341</name>
</gene>
<dbReference type="Proteomes" id="UP000197138">
    <property type="component" value="Unassembled WGS sequence"/>
</dbReference>
<feature type="region of interest" description="Disordered" evidence="1">
    <location>
        <begin position="1"/>
        <end position="38"/>
    </location>
</feature>
<comment type="caution">
    <text evidence="2">The sequence shown here is derived from an EMBL/GenBank/DDBJ whole genome shotgun (WGS) entry which is preliminary data.</text>
</comment>
<evidence type="ECO:0000256" key="1">
    <source>
        <dbReference type="SAM" id="MobiDB-lite"/>
    </source>
</evidence>
<evidence type="ECO:0000313" key="3">
    <source>
        <dbReference type="Proteomes" id="UP000197138"/>
    </source>
</evidence>
<feature type="compositionally biased region" description="Basic and acidic residues" evidence="1">
    <location>
        <begin position="14"/>
        <end position="29"/>
    </location>
</feature>